<dbReference type="InterPro" id="IPR036425">
    <property type="entry name" value="MoaB/Mog-like_dom_sf"/>
</dbReference>
<gene>
    <name evidence="13" type="primary">moeA</name>
    <name evidence="13" type="ordered locus">Geob_1627</name>
</gene>
<dbReference type="EMBL" id="CP001390">
    <property type="protein sequence ID" value="ACM19985.1"/>
    <property type="molecule type" value="Genomic_DNA"/>
</dbReference>
<evidence type="ECO:0000256" key="6">
    <source>
        <dbReference type="ARBA" id="ARBA00022679"/>
    </source>
</evidence>
<dbReference type="STRING" id="316067.Geob_1627"/>
<evidence type="ECO:0000259" key="12">
    <source>
        <dbReference type="SMART" id="SM00852"/>
    </source>
</evidence>
<dbReference type="SMART" id="SM00852">
    <property type="entry name" value="MoCF_biosynth"/>
    <property type="match status" value="1"/>
</dbReference>
<dbReference type="PANTHER" id="PTHR10192:SF5">
    <property type="entry name" value="GEPHYRIN"/>
    <property type="match status" value="1"/>
</dbReference>
<dbReference type="GO" id="GO:0005829">
    <property type="term" value="C:cytosol"/>
    <property type="evidence" value="ECO:0007669"/>
    <property type="project" value="TreeGrafter"/>
</dbReference>
<dbReference type="SUPFAM" id="SSF63867">
    <property type="entry name" value="MoeA C-terminal domain-like"/>
    <property type="match status" value="1"/>
</dbReference>
<dbReference type="GO" id="GO:0046872">
    <property type="term" value="F:metal ion binding"/>
    <property type="evidence" value="ECO:0007669"/>
    <property type="project" value="UniProtKB-UniRule"/>
</dbReference>
<dbReference type="InterPro" id="IPR036135">
    <property type="entry name" value="MoeA_linker/N_sf"/>
</dbReference>
<keyword evidence="6 11" id="KW-0808">Transferase</keyword>
<name>B9M604_GEODF</name>
<keyword evidence="7 11" id="KW-0479">Metal-binding</keyword>
<dbReference type="InterPro" id="IPR001453">
    <property type="entry name" value="MoaB/Mog_dom"/>
</dbReference>
<dbReference type="InterPro" id="IPR036688">
    <property type="entry name" value="MoeA_C_domain_IV_sf"/>
</dbReference>
<keyword evidence="8 11" id="KW-0460">Magnesium</keyword>
<keyword evidence="14" id="KW-1185">Reference proteome</keyword>
<dbReference type="KEGG" id="geo:Geob_1627"/>
<comment type="function">
    <text evidence="2 11">Catalyzes the insertion of molybdate into adenylated molybdopterin with the concomitant release of AMP.</text>
</comment>
<evidence type="ECO:0000256" key="1">
    <source>
        <dbReference type="ARBA" id="ARBA00001946"/>
    </source>
</evidence>
<keyword evidence="9 11" id="KW-0501">Molybdenum cofactor biosynthesis</keyword>
<dbReference type="HOGENOM" id="CLU_010186_7_2_7"/>
<dbReference type="FunFam" id="3.40.980.10:FF:000004">
    <property type="entry name" value="Molybdopterin molybdenumtransferase"/>
    <property type="match status" value="1"/>
</dbReference>
<evidence type="ECO:0000256" key="8">
    <source>
        <dbReference type="ARBA" id="ARBA00022842"/>
    </source>
</evidence>
<dbReference type="FunFam" id="2.170.190.11:FF:000001">
    <property type="entry name" value="Molybdopterin molybdenumtransferase"/>
    <property type="match status" value="1"/>
</dbReference>
<evidence type="ECO:0000313" key="13">
    <source>
        <dbReference type="EMBL" id="ACM19985.1"/>
    </source>
</evidence>
<evidence type="ECO:0000256" key="11">
    <source>
        <dbReference type="RuleBase" id="RU365090"/>
    </source>
</evidence>
<evidence type="ECO:0000313" key="14">
    <source>
        <dbReference type="Proteomes" id="UP000007721"/>
    </source>
</evidence>
<evidence type="ECO:0000256" key="2">
    <source>
        <dbReference type="ARBA" id="ARBA00002901"/>
    </source>
</evidence>
<evidence type="ECO:0000256" key="9">
    <source>
        <dbReference type="ARBA" id="ARBA00023150"/>
    </source>
</evidence>
<sequence>MPTFTEARKIILDNVATINMERVALLDAIGRTLAEDMAAPWDMPPWNNSAMDGFAVRAEDCQGPATLRVTGYIPAGAVATAAVEPGCAIKIMTGAPIPPGADAVVPVEETVEGTDSVKILEQVKKRQHIRFAGEDIKAGDKVLAAGTAITSSGINMLASLGAALVPVFRRLRVAIVSTGDELVELGGQIGQGQIINSNALSLAAAVKEIGGEPVIIGIARDNRESHLHLLSQGLQADVLLTSAGVSAGDRDLVREVLTELGVRQLFWKVDIKPGRPTAFAMKDNIPVFSLPGNPVSTMITFEELVKPALLKMMGRKRIISPTYKATLTEEIRKKPGRLHFLRVTLGKGKDGYLATSSGNQETGIVRTMIQADGLALLPADKSVFAAGEQIDVHILNHNFEMEEA</sequence>
<keyword evidence="5 11" id="KW-0500">Molybdenum</keyword>
<dbReference type="Proteomes" id="UP000007721">
    <property type="component" value="Chromosome"/>
</dbReference>
<proteinExistence type="inferred from homology"/>
<reference evidence="13 14" key="1">
    <citation type="submission" date="2009-01" db="EMBL/GenBank/DDBJ databases">
        <title>Complete sequence of Geobacter sp. FRC-32.</title>
        <authorList>
            <consortium name="US DOE Joint Genome Institute"/>
            <person name="Lucas S."/>
            <person name="Copeland A."/>
            <person name="Lapidus A."/>
            <person name="Glavina del Rio T."/>
            <person name="Dalin E."/>
            <person name="Tice H."/>
            <person name="Bruce D."/>
            <person name="Goodwin L."/>
            <person name="Pitluck S."/>
            <person name="Saunders E."/>
            <person name="Brettin T."/>
            <person name="Detter J.C."/>
            <person name="Han C."/>
            <person name="Larimer F."/>
            <person name="Land M."/>
            <person name="Hauser L."/>
            <person name="Kyrpides N."/>
            <person name="Ovchinnikova G."/>
            <person name="Kostka J."/>
            <person name="Richardson P."/>
        </authorList>
    </citation>
    <scope>NUCLEOTIDE SEQUENCE [LARGE SCALE GENOMIC DNA]</scope>
    <source>
        <strain evidence="14">DSM 22248 / JCM 15807 / FRC-32</strain>
    </source>
</reference>
<dbReference type="UniPathway" id="UPA00344"/>
<dbReference type="Gene3D" id="3.90.105.10">
    <property type="entry name" value="Molybdopterin biosynthesis moea protein, domain 2"/>
    <property type="match status" value="1"/>
</dbReference>
<dbReference type="CDD" id="cd00887">
    <property type="entry name" value="MoeA"/>
    <property type="match status" value="1"/>
</dbReference>
<dbReference type="EC" id="2.10.1.1" evidence="11"/>
<dbReference type="InterPro" id="IPR008284">
    <property type="entry name" value="MoCF_biosynth_CS"/>
</dbReference>
<comment type="cofactor">
    <cofactor evidence="1 11">
        <name>Mg(2+)</name>
        <dbReference type="ChEBI" id="CHEBI:18420"/>
    </cofactor>
</comment>
<dbReference type="SUPFAM" id="SSF63882">
    <property type="entry name" value="MoeA N-terminal region -like"/>
    <property type="match status" value="1"/>
</dbReference>
<dbReference type="GO" id="GO:0006777">
    <property type="term" value="P:Mo-molybdopterin cofactor biosynthetic process"/>
    <property type="evidence" value="ECO:0007669"/>
    <property type="project" value="UniProtKB-UniRule"/>
</dbReference>
<dbReference type="NCBIfam" id="NF045515">
    <property type="entry name" value="Glp_gephyrin"/>
    <property type="match status" value="1"/>
</dbReference>
<dbReference type="Gene3D" id="2.40.340.10">
    <property type="entry name" value="MoeA, C-terminal, domain IV"/>
    <property type="match status" value="1"/>
</dbReference>
<evidence type="ECO:0000256" key="4">
    <source>
        <dbReference type="ARBA" id="ARBA00010763"/>
    </source>
</evidence>
<dbReference type="InterPro" id="IPR038987">
    <property type="entry name" value="MoeA-like"/>
</dbReference>
<feature type="domain" description="MoaB/Mog" evidence="12">
    <location>
        <begin position="174"/>
        <end position="311"/>
    </location>
</feature>
<dbReference type="Pfam" id="PF00994">
    <property type="entry name" value="MoCF_biosynth"/>
    <property type="match status" value="1"/>
</dbReference>
<dbReference type="RefSeq" id="WP_012646714.1">
    <property type="nucleotide sequence ID" value="NC_011979.1"/>
</dbReference>
<comment type="pathway">
    <text evidence="3 11">Cofactor biosynthesis; molybdopterin biosynthesis.</text>
</comment>
<organism evidence="13 14">
    <name type="scientific">Geotalea daltonii (strain DSM 22248 / JCM 15807 / FRC-32)</name>
    <name type="common">Geobacter daltonii</name>
    <dbReference type="NCBI Taxonomy" id="316067"/>
    <lineage>
        <taxon>Bacteria</taxon>
        <taxon>Pseudomonadati</taxon>
        <taxon>Thermodesulfobacteriota</taxon>
        <taxon>Desulfuromonadia</taxon>
        <taxon>Geobacterales</taxon>
        <taxon>Geobacteraceae</taxon>
        <taxon>Geotalea</taxon>
    </lineage>
</organism>
<dbReference type="GO" id="GO:0016874">
    <property type="term" value="F:ligase activity"/>
    <property type="evidence" value="ECO:0007669"/>
    <property type="project" value="UniProtKB-KW"/>
</dbReference>
<dbReference type="Gene3D" id="3.40.980.10">
    <property type="entry name" value="MoaB/Mog-like domain"/>
    <property type="match status" value="1"/>
</dbReference>
<dbReference type="PROSITE" id="PS01079">
    <property type="entry name" value="MOCF_BIOSYNTHESIS_2"/>
    <property type="match status" value="1"/>
</dbReference>
<dbReference type="InterPro" id="IPR005110">
    <property type="entry name" value="MoeA_linker/N"/>
</dbReference>
<dbReference type="Pfam" id="PF03453">
    <property type="entry name" value="MoeA_N"/>
    <property type="match status" value="1"/>
</dbReference>
<evidence type="ECO:0000256" key="10">
    <source>
        <dbReference type="ARBA" id="ARBA00047317"/>
    </source>
</evidence>
<dbReference type="Pfam" id="PF03454">
    <property type="entry name" value="MoeA_C"/>
    <property type="match status" value="1"/>
</dbReference>
<comment type="catalytic activity">
    <reaction evidence="10">
        <text>adenylyl-molybdopterin + molybdate = Mo-molybdopterin + AMP + H(+)</text>
        <dbReference type="Rhea" id="RHEA:35047"/>
        <dbReference type="ChEBI" id="CHEBI:15378"/>
        <dbReference type="ChEBI" id="CHEBI:36264"/>
        <dbReference type="ChEBI" id="CHEBI:62727"/>
        <dbReference type="ChEBI" id="CHEBI:71302"/>
        <dbReference type="ChEBI" id="CHEBI:456215"/>
        <dbReference type="EC" id="2.10.1.1"/>
    </reaction>
</comment>
<dbReference type="GO" id="GO:0061599">
    <property type="term" value="F:molybdopterin molybdotransferase activity"/>
    <property type="evidence" value="ECO:0007669"/>
    <property type="project" value="UniProtKB-UniRule"/>
</dbReference>
<dbReference type="InterPro" id="IPR005111">
    <property type="entry name" value="MoeA_C_domain_IV"/>
</dbReference>
<protein>
    <recommendedName>
        <fullName evidence="11">Molybdopterin molybdenumtransferase</fullName>
        <ecNumber evidence="11">2.10.1.1</ecNumber>
    </recommendedName>
</protein>
<keyword evidence="13" id="KW-0436">Ligase</keyword>
<dbReference type="Gene3D" id="2.170.190.11">
    <property type="entry name" value="Molybdopterin biosynthesis moea protein, domain 3"/>
    <property type="match status" value="1"/>
</dbReference>
<dbReference type="SUPFAM" id="SSF53218">
    <property type="entry name" value="Molybdenum cofactor biosynthesis proteins"/>
    <property type="match status" value="1"/>
</dbReference>
<evidence type="ECO:0000256" key="3">
    <source>
        <dbReference type="ARBA" id="ARBA00005046"/>
    </source>
</evidence>
<dbReference type="PANTHER" id="PTHR10192">
    <property type="entry name" value="MOLYBDOPTERIN BIOSYNTHESIS PROTEIN"/>
    <property type="match status" value="1"/>
</dbReference>
<evidence type="ECO:0000256" key="7">
    <source>
        <dbReference type="ARBA" id="ARBA00022723"/>
    </source>
</evidence>
<comment type="similarity">
    <text evidence="4 11">Belongs to the MoeA family.</text>
</comment>
<dbReference type="OrthoDB" id="9804758at2"/>
<dbReference type="eggNOG" id="COG0303">
    <property type="taxonomic scope" value="Bacteria"/>
</dbReference>
<evidence type="ECO:0000256" key="5">
    <source>
        <dbReference type="ARBA" id="ARBA00022505"/>
    </source>
</evidence>
<accession>B9M604</accession>
<dbReference type="NCBIfam" id="TIGR00177">
    <property type="entry name" value="molyb_syn"/>
    <property type="match status" value="1"/>
</dbReference>
<dbReference type="AlphaFoldDB" id="B9M604"/>